<dbReference type="PANTHER" id="PTHR31346">
    <property type="entry name" value="MULTIPLE ORGANELLAR RNA EDITING FACTOR 2, CHLOROPLASTIC-RELATED-RELATED"/>
    <property type="match status" value="1"/>
</dbReference>
<gene>
    <name evidence="5" type="ORF">TAV2_LOCUS23361</name>
</gene>
<accession>A0AAU9T297</accession>
<feature type="compositionally biased region" description="Low complexity" evidence="3">
    <location>
        <begin position="139"/>
        <end position="152"/>
    </location>
</feature>
<dbReference type="InterPro" id="IPR039206">
    <property type="entry name" value="MORF/ORRM1/DAG-like"/>
</dbReference>
<feature type="region of interest" description="Disordered" evidence="3">
    <location>
        <begin position="19"/>
        <end position="48"/>
    </location>
</feature>
<feature type="domain" description="MORF/ORRM1/DAG-like MORF" evidence="4">
    <location>
        <begin position="48"/>
        <end position="79"/>
    </location>
</feature>
<evidence type="ECO:0000256" key="2">
    <source>
        <dbReference type="ARBA" id="ARBA00022946"/>
    </source>
</evidence>
<dbReference type="AlphaFoldDB" id="A0AAU9T297"/>
<dbReference type="EMBL" id="OU466863">
    <property type="protein sequence ID" value="CAH2078463.1"/>
    <property type="molecule type" value="Genomic_DNA"/>
</dbReference>
<proteinExistence type="predicted"/>
<evidence type="ECO:0000259" key="4">
    <source>
        <dbReference type="Pfam" id="PF21864"/>
    </source>
</evidence>
<keyword evidence="2" id="KW-0809">Transit peptide</keyword>
<dbReference type="InterPro" id="IPR054059">
    <property type="entry name" value="MORF/ORRM1/DAG-like_MORF"/>
</dbReference>
<keyword evidence="6" id="KW-1185">Reference proteome</keyword>
<protein>
    <recommendedName>
        <fullName evidence="4">MORF/ORRM1/DAG-like MORF domain-containing protein</fullName>
    </recommendedName>
</protein>
<dbReference type="GO" id="GO:0080156">
    <property type="term" value="P:mitochondrial mRNA modification"/>
    <property type="evidence" value="ECO:0007669"/>
    <property type="project" value="TreeGrafter"/>
</dbReference>
<evidence type="ECO:0000313" key="6">
    <source>
        <dbReference type="Proteomes" id="UP000836841"/>
    </source>
</evidence>
<feature type="compositionally biased region" description="Basic and acidic residues" evidence="3">
    <location>
        <begin position="28"/>
        <end position="40"/>
    </location>
</feature>
<dbReference type="PANTHER" id="PTHR31346:SF5">
    <property type="entry name" value="MULTIPLE ORGANELLAR RNA EDITING FACTOR 1, MITOCHONDRIAL"/>
    <property type="match status" value="1"/>
</dbReference>
<dbReference type="Proteomes" id="UP000836841">
    <property type="component" value="Chromosome 7"/>
</dbReference>
<organism evidence="5 6">
    <name type="scientific">Thlaspi arvense</name>
    <name type="common">Field penny-cress</name>
    <dbReference type="NCBI Taxonomy" id="13288"/>
    <lineage>
        <taxon>Eukaryota</taxon>
        <taxon>Viridiplantae</taxon>
        <taxon>Streptophyta</taxon>
        <taxon>Embryophyta</taxon>
        <taxon>Tracheophyta</taxon>
        <taxon>Spermatophyta</taxon>
        <taxon>Magnoliopsida</taxon>
        <taxon>eudicotyledons</taxon>
        <taxon>Gunneridae</taxon>
        <taxon>Pentapetalae</taxon>
        <taxon>rosids</taxon>
        <taxon>malvids</taxon>
        <taxon>Brassicales</taxon>
        <taxon>Brassicaceae</taxon>
        <taxon>Thlaspideae</taxon>
        <taxon>Thlaspi</taxon>
    </lineage>
</organism>
<feature type="compositionally biased region" description="Basic and acidic residues" evidence="3">
    <location>
        <begin position="70"/>
        <end position="80"/>
    </location>
</feature>
<reference evidence="5 6" key="1">
    <citation type="submission" date="2022-03" db="EMBL/GenBank/DDBJ databases">
        <authorList>
            <person name="Nunn A."/>
            <person name="Chopra R."/>
            <person name="Nunn A."/>
            <person name="Contreras Garrido A."/>
        </authorList>
    </citation>
    <scope>NUCLEOTIDE SEQUENCE [LARGE SCALE GENOMIC DNA]</scope>
</reference>
<feature type="region of interest" description="Disordered" evidence="3">
    <location>
        <begin position="67"/>
        <end position="229"/>
    </location>
</feature>
<evidence type="ECO:0000256" key="1">
    <source>
        <dbReference type="ARBA" id="ARBA00022664"/>
    </source>
</evidence>
<dbReference type="GO" id="GO:0005739">
    <property type="term" value="C:mitochondrion"/>
    <property type="evidence" value="ECO:0007669"/>
    <property type="project" value="TreeGrafter"/>
</dbReference>
<dbReference type="GO" id="GO:0016554">
    <property type="term" value="P:cytidine to uridine editing"/>
    <property type="evidence" value="ECO:0007669"/>
    <property type="project" value="InterPro"/>
</dbReference>
<dbReference type="GO" id="GO:0006397">
    <property type="term" value="P:mRNA processing"/>
    <property type="evidence" value="ECO:0007669"/>
    <property type="project" value="UniProtKB-KW"/>
</dbReference>
<keyword evidence="1" id="KW-0507">mRNA processing</keyword>
<dbReference type="Pfam" id="PF21864">
    <property type="entry name" value="MORF_dom"/>
    <property type="match status" value="1"/>
</dbReference>
<sequence>MGISQSQIAIITRQPVLEEPGFIPPRIPRQDPRKTHDHHLPRFSGNYESEKFKDLPGVVFILPDSYIDPQNKEYGGDKYENGVITHRPPPIQHNRRPRDRFNSRFDRQGGGGGGPQNFQRNPQYGQQPPMQGGGGGYDGPQQSYEPPGQGTQAPPPPPPFQGGYNQSPTGSPPFQGGYNQGQGTQAPPPYQGGPGNYSQGPQGGYNQGGPRNYSPQGNGNSSPSSFGKIQSGALLSHNEILLSLFLKSGCLGFTYAGKTDKSKTSRERLSSHYIKNNASKNEDELLSTQGEYTNPLALFSR</sequence>
<name>A0AAU9T297_THLAR</name>
<feature type="compositionally biased region" description="Low complexity" evidence="3">
    <location>
        <begin position="208"/>
        <end position="225"/>
    </location>
</feature>
<evidence type="ECO:0000256" key="3">
    <source>
        <dbReference type="SAM" id="MobiDB-lite"/>
    </source>
</evidence>
<evidence type="ECO:0000313" key="5">
    <source>
        <dbReference type="EMBL" id="CAH2078463.1"/>
    </source>
</evidence>